<reference evidence="6" key="1">
    <citation type="submission" date="2017-04" db="EMBL/GenBank/DDBJ databases">
        <authorList>
            <person name="Varghese N."/>
            <person name="Submissions S."/>
        </authorList>
    </citation>
    <scope>NUCLEOTIDE SEQUENCE [LARGE SCALE GENOMIC DNA]</scope>
    <source>
        <strain evidence="6">USBA 82</strain>
    </source>
</reference>
<evidence type="ECO:0000313" key="6">
    <source>
        <dbReference type="Proteomes" id="UP000193355"/>
    </source>
</evidence>
<dbReference type="GO" id="GO:0003677">
    <property type="term" value="F:DNA binding"/>
    <property type="evidence" value="ECO:0007669"/>
    <property type="project" value="UniProtKB-KW"/>
</dbReference>
<evidence type="ECO:0000256" key="1">
    <source>
        <dbReference type="ARBA" id="ARBA00023015"/>
    </source>
</evidence>
<name>A0A1X7K1V6_9BACT</name>
<evidence type="ECO:0000256" key="3">
    <source>
        <dbReference type="ARBA" id="ARBA00023163"/>
    </source>
</evidence>
<dbReference type="PANTHER" id="PTHR43537:SF5">
    <property type="entry name" value="UXU OPERON TRANSCRIPTIONAL REGULATOR"/>
    <property type="match status" value="1"/>
</dbReference>
<dbReference type="InterPro" id="IPR011711">
    <property type="entry name" value="GntR_C"/>
</dbReference>
<dbReference type="InterPro" id="IPR008920">
    <property type="entry name" value="TF_FadR/GntR_C"/>
</dbReference>
<dbReference type="EMBL" id="FXBB01000020">
    <property type="protein sequence ID" value="SMG34930.1"/>
    <property type="molecule type" value="Genomic_DNA"/>
</dbReference>
<evidence type="ECO:0000313" key="5">
    <source>
        <dbReference type="EMBL" id="SMG34930.1"/>
    </source>
</evidence>
<feature type="domain" description="HTH gntR-type" evidence="4">
    <location>
        <begin position="11"/>
        <end position="79"/>
    </location>
</feature>
<dbReference type="AlphaFoldDB" id="A0A1X7K1V6"/>
<dbReference type="SMART" id="SM00345">
    <property type="entry name" value="HTH_GNTR"/>
    <property type="match status" value="1"/>
</dbReference>
<dbReference type="InterPro" id="IPR036388">
    <property type="entry name" value="WH-like_DNA-bd_sf"/>
</dbReference>
<dbReference type="CDD" id="cd07377">
    <property type="entry name" value="WHTH_GntR"/>
    <property type="match status" value="1"/>
</dbReference>
<dbReference type="Gene3D" id="1.10.10.10">
    <property type="entry name" value="Winged helix-like DNA-binding domain superfamily/Winged helix DNA-binding domain"/>
    <property type="match status" value="1"/>
</dbReference>
<dbReference type="GO" id="GO:0003700">
    <property type="term" value="F:DNA-binding transcription factor activity"/>
    <property type="evidence" value="ECO:0007669"/>
    <property type="project" value="InterPro"/>
</dbReference>
<keyword evidence="3" id="KW-0804">Transcription</keyword>
<protein>
    <submittedName>
        <fullName evidence="5">GntR family transcriptional regulator, transcriptional repressor for pyruvate dehydrogenase complex</fullName>
    </submittedName>
</protein>
<dbReference type="Pfam" id="PF07729">
    <property type="entry name" value="FCD"/>
    <property type="match status" value="1"/>
</dbReference>
<dbReference type="Proteomes" id="UP000193355">
    <property type="component" value="Unassembled WGS sequence"/>
</dbReference>
<keyword evidence="5" id="KW-0670">Pyruvate</keyword>
<dbReference type="PROSITE" id="PS50949">
    <property type="entry name" value="HTH_GNTR"/>
    <property type="match status" value="1"/>
</dbReference>
<evidence type="ECO:0000259" key="4">
    <source>
        <dbReference type="PROSITE" id="PS50949"/>
    </source>
</evidence>
<keyword evidence="6" id="KW-1185">Reference proteome</keyword>
<gene>
    <name evidence="5" type="ORF">SAMN06275492_12017</name>
</gene>
<keyword evidence="1" id="KW-0805">Transcription regulation</keyword>
<keyword evidence="2" id="KW-0238">DNA-binding</keyword>
<dbReference type="PRINTS" id="PR00035">
    <property type="entry name" value="HTHGNTR"/>
</dbReference>
<accession>A0A1X7K1V6</accession>
<dbReference type="Pfam" id="PF00392">
    <property type="entry name" value="GntR"/>
    <property type="match status" value="1"/>
</dbReference>
<dbReference type="SMART" id="SM00895">
    <property type="entry name" value="FCD"/>
    <property type="match status" value="1"/>
</dbReference>
<dbReference type="SUPFAM" id="SSF48008">
    <property type="entry name" value="GntR ligand-binding domain-like"/>
    <property type="match status" value="1"/>
</dbReference>
<dbReference type="Gene3D" id="1.20.120.530">
    <property type="entry name" value="GntR ligand-binding domain-like"/>
    <property type="match status" value="1"/>
</dbReference>
<dbReference type="InterPro" id="IPR000524">
    <property type="entry name" value="Tscrpt_reg_HTH_GntR"/>
</dbReference>
<dbReference type="STRING" id="561720.SAMN06275492_12017"/>
<proteinExistence type="predicted"/>
<dbReference type="InterPro" id="IPR036390">
    <property type="entry name" value="WH_DNA-bd_sf"/>
</dbReference>
<evidence type="ECO:0000256" key="2">
    <source>
        <dbReference type="ARBA" id="ARBA00023125"/>
    </source>
</evidence>
<dbReference type="PANTHER" id="PTHR43537">
    <property type="entry name" value="TRANSCRIPTIONAL REGULATOR, GNTR FAMILY"/>
    <property type="match status" value="1"/>
</dbReference>
<sequence>MESVIKPINRSAIYEDVLDQMIALIKGGSWLPGEKIPSETSLAQQFAVSRNSVREALKALALFGVLESRPGMGTYIQPNALARINNTELIEMISNPTASKERFLELMQVRILLEAQIAAWAAERITPEKAQELMEIVKEQYKLRGKENSLVEKNIELQFEFHEKIAEIAGNTVLIKLLNAIRTEIFTQRYSYLVLSSDRWEHMLNEHRKIAELISSGKVVEAKDGMEKHLIYGMNQVLEAKDCPGDE</sequence>
<dbReference type="SUPFAM" id="SSF46785">
    <property type="entry name" value="Winged helix' DNA-binding domain"/>
    <property type="match status" value="1"/>
</dbReference>
<organism evidence="5 6">
    <name type="scientific">Dethiosulfovibrio salsuginis</name>
    <dbReference type="NCBI Taxonomy" id="561720"/>
    <lineage>
        <taxon>Bacteria</taxon>
        <taxon>Thermotogati</taxon>
        <taxon>Synergistota</taxon>
        <taxon>Synergistia</taxon>
        <taxon>Synergistales</taxon>
        <taxon>Dethiosulfovibrionaceae</taxon>
        <taxon>Dethiosulfovibrio</taxon>
    </lineage>
</organism>